<dbReference type="EMBL" id="CAICTM010001096">
    <property type="protein sequence ID" value="CAB9520379.1"/>
    <property type="molecule type" value="Genomic_DNA"/>
</dbReference>
<sequence>MTLSRNRQAASALASSMIDSDSLEVESVKSNRHHSRAHHKHSFTIQETSLPSTAAAVDKTHSFVQTTKYDPSSLPAMSSHTSLLDVIRSQGHVMLQDRVQQAAPSMPAASRSKPIRIVSPGPHHQPHYDLQEELEEDPLSTSAELERFYDHCTWRMYALIQTARQTSHYSSSHHHHQPSRAQSRYSNSRAAAPTEWTTSRPPAVENEDDIFDLEL</sequence>
<gene>
    <name evidence="2" type="ORF">SEMRO_1098_G240960.1</name>
</gene>
<feature type="region of interest" description="Disordered" evidence="1">
    <location>
        <begin position="1"/>
        <end position="48"/>
    </location>
</feature>
<feature type="compositionally biased region" description="Basic residues" evidence="1">
    <location>
        <begin position="30"/>
        <end position="42"/>
    </location>
</feature>
<feature type="compositionally biased region" description="Polar residues" evidence="1">
    <location>
        <begin position="1"/>
        <end position="19"/>
    </location>
</feature>
<dbReference type="AlphaFoldDB" id="A0A9N8EJR2"/>
<keyword evidence="3" id="KW-1185">Reference proteome</keyword>
<reference evidence="2" key="1">
    <citation type="submission" date="2020-06" db="EMBL/GenBank/DDBJ databases">
        <authorList>
            <consortium name="Plant Systems Biology data submission"/>
        </authorList>
    </citation>
    <scope>NUCLEOTIDE SEQUENCE</scope>
    <source>
        <strain evidence="2">D6</strain>
    </source>
</reference>
<proteinExistence type="predicted"/>
<evidence type="ECO:0000256" key="1">
    <source>
        <dbReference type="SAM" id="MobiDB-lite"/>
    </source>
</evidence>
<accession>A0A9N8EJR2</accession>
<protein>
    <submittedName>
        <fullName evidence="2">Uncharacterized protein</fullName>
    </submittedName>
</protein>
<name>A0A9N8EJR2_9STRA</name>
<organism evidence="2 3">
    <name type="scientific">Seminavis robusta</name>
    <dbReference type="NCBI Taxonomy" id="568900"/>
    <lineage>
        <taxon>Eukaryota</taxon>
        <taxon>Sar</taxon>
        <taxon>Stramenopiles</taxon>
        <taxon>Ochrophyta</taxon>
        <taxon>Bacillariophyta</taxon>
        <taxon>Bacillariophyceae</taxon>
        <taxon>Bacillariophycidae</taxon>
        <taxon>Naviculales</taxon>
        <taxon>Naviculaceae</taxon>
        <taxon>Seminavis</taxon>
    </lineage>
</organism>
<comment type="caution">
    <text evidence="2">The sequence shown here is derived from an EMBL/GenBank/DDBJ whole genome shotgun (WGS) entry which is preliminary data.</text>
</comment>
<feature type="compositionally biased region" description="Polar residues" evidence="1">
    <location>
        <begin position="180"/>
        <end position="200"/>
    </location>
</feature>
<dbReference type="Proteomes" id="UP001153069">
    <property type="component" value="Unassembled WGS sequence"/>
</dbReference>
<evidence type="ECO:0000313" key="3">
    <source>
        <dbReference type="Proteomes" id="UP001153069"/>
    </source>
</evidence>
<evidence type="ECO:0000313" key="2">
    <source>
        <dbReference type="EMBL" id="CAB9520379.1"/>
    </source>
</evidence>
<feature type="region of interest" description="Disordered" evidence="1">
    <location>
        <begin position="168"/>
        <end position="215"/>
    </location>
</feature>
<feature type="compositionally biased region" description="Acidic residues" evidence="1">
    <location>
        <begin position="205"/>
        <end position="215"/>
    </location>
</feature>